<name>A0A3N4QLS8_9BACT</name>
<sequence length="376" mass="41379">MKRFIIHCICAGILSGAALTAAAQQVALHNPASVAGGLVEVDYAALAAQWQPLAKGNFKVINTATGKEVAYQVLTEGTGAPVKILLDVTLPAGAKITVKFVEGKPAPVAAKTFGRYVPERKEDFAWENNRVAFRMYGKALEATPKEMAYGVDFWNKRTEDLVINKWYKRSNYHKDEGEGLDYYHVGLTLGAGGIAPYLEDSIWFSRNYTGHRMLDSGPLRTTFELSYDAWQVGRRSVTVTKRVSLDANAQLSKMDIRYSENLPVAIGISKRKEPGAMLLEETSGVMGYWEPQHGADGTTGIGCIVLAPVKEMKVEKGHLLAVSATDGNNAITYYTGGAWDKAGKIRNAGEWFRYLQEQAIRLRQPVSVKIIEKSKK</sequence>
<keyword evidence="3" id="KW-1185">Reference proteome</keyword>
<evidence type="ECO:0000313" key="3">
    <source>
        <dbReference type="Proteomes" id="UP000278351"/>
    </source>
</evidence>
<organism evidence="2 3">
    <name type="scientific">Chitinophaga lutea</name>
    <dbReference type="NCBI Taxonomy" id="2488634"/>
    <lineage>
        <taxon>Bacteria</taxon>
        <taxon>Pseudomonadati</taxon>
        <taxon>Bacteroidota</taxon>
        <taxon>Chitinophagia</taxon>
        <taxon>Chitinophagales</taxon>
        <taxon>Chitinophagaceae</taxon>
        <taxon>Chitinophaga</taxon>
    </lineage>
</organism>
<evidence type="ECO:0000313" key="2">
    <source>
        <dbReference type="EMBL" id="RPE12634.1"/>
    </source>
</evidence>
<gene>
    <name evidence="2" type="ORF">EGT74_03545</name>
</gene>
<comment type="caution">
    <text evidence="2">The sequence shown here is derived from an EMBL/GenBank/DDBJ whole genome shotgun (WGS) entry which is preliminary data.</text>
</comment>
<keyword evidence="1" id="KW-0732">Signal</keyword>
<dbReference type="InterPro" id="IPR032342">
    <property type="entry name" value="DUF4861"/>
</dbReference>
<accession>A0A3N4QLS8</accession>
<protein>
    <submittedName>
        <fullName evidence="2">DUF4861 domain-containing protein</fullName>
    </submittedName>
</protein>
<feature type="signal peptide" evidence="1">
    <location>
        <begin position="1"/>
        <end position="23"/>
    </location>
</feature>
<dbReference type="RefSeq" id="WP_123845146.1">
    <property type="nucleotide sequence ID" value="NZ_RPDH01000001.1"/>
</dbReference>
<dbReference type="Proteomes" id="UP000278351">
    <property type="component" value="Unassembled WGS sequence"/>
</dbReference>
<dbReference type="AlphaFoldDB" id="A0A3N4QLS8"/>
<reference evidence="2 3" key="1">
    <citation type="submission" date="2018-11" db="EMBL/GenBank/DDBJ databases">
        <title>Chitinophaga lutea sp.nov., isolate from arsenic contaminated soil.</title>
        <authorList>
            <person name="Zong Y."/>
        </authorList>
    </citation>
    <scope>NUCLEOTIDE SEQUENCE [LARGE SCALE GENOMIC DNA]</scope>
    <source>
        <strain evidence="2 3">ZY74</strain>
    </source>
</reference>
<evidence type="ECO:0000256" key="1">
    <source>
        <dbReference type="SAM" id="SignalP"/>
    </source>
</evidence>
<feature type="chain" id="PRO_5018330513" evidence="1">
    <location>
        <begin position="24"/>
        <end position="376"/>
    </location>
</feature>
<dbReference type="EMBL" id="RPDH01000001">
    <property type="protein sequence ID" value="RPE12634.1"/>
    <property type="molecule type" value="Genomic_DNA"/>
</dbReference>
<proteinExistence type="predicted"/>
<dbReference type="Pfam" id="PF16153">
    <property type="entry name" value="DUF4861"/>
    <property type="match status" value="1"/>
</dbReference>
<dbReference type="OrthoDB" id="258246at2"/>